<comment type="catalytic activity">
    <reaction evidence="8 10">
        <text>GTP + H2O = GDP + phosphate + H(+)</text>
        <dbReference type="Rhea" id="RHEA:19669"/>
        <dbReference type="ChEBI" id="CHEBI:15377"/>
        <dbReference type="ChEBI" id="CHEBI:15378"/>
        <dbReference type="ChEBI" id="CHEBI:37565"/>
        <dbReference type="ChEBI" id="CHEBI:43474"/>
        <dbReference type="ChEBI" id="CHEBI:58189"/>
        <dbReference type="EC" id="3.6.5.4"/>
    </reaction>
</comment>
<name>A0A9E5T4D3_9GAMM</name>
<keyword evidence="1 10" id="KW-1003">Cell membrane</keyword>
<dbReference type="InterPro" id="IPR013822">
    <property type="entry name" value="Signal_recog_particl_SRP54_hlx"/>
</dbReference>
<evidence type="ECO:0000256" key="11">
    <source>
        <dbReference type="SAM" id="MobiDB-lite"/>
    </source>
</evidence>
<comment type="subcellular location">
    <subcellularLocation>
        <location evidence="10">Cell membrane</location>
        <topology evidence="10">Peripheral membrane protein</topology>
        <orientation evidence="10">Cytoplasmic side</orientation>
    </subcellularLocation>
    <subcellularLocation>
        <location evidence="10">Cytoplasm</location>
    </subcellularLocation>
</comment>
<evidence type="ECO:0000313" key="14">
    <source>
        <dbReference type="Proteomes" id="UP000787472"/>
    </source>
</evidence>
<evidence type="ECO:0000259" key="12">
    <source>
        <dbReference type="PROSITE" id="PS00300"/>
    </source>
</evidence>
<dbReference type="GO" id="GO:0003924">
    <property type="term" value="F:GTPase activity"/>
    <property type="evidence" value="ECO:0007669"/>
    <property type="project" value="UniProtKB-UniRule"/>
</dbReference>
<evidence type="ECO:0000313" key="13">
    <source>
        <dbReference type="EMBL" id="NHO67983.1"/>
    </source>
</evidence>
<dbReference type="SMART" id="SM00962">
    <property type="entry name" value="SRP54"/>
    <property type="match status" value="1"/>
</dbReference>
<keyword evidence="7 10" id="KW-0675">Receptor</keyword>
<accession>A0A9E5T4D3</accession>
<dbReference type="Proteomes" id="UP000787472">
    <property type="component" value="Unassembled WGS sequence"/>
</dbReference>
<feature type="compositionally biased region" description="Low complexity" evidence="11">
    <location>
        <begin position="75"/>
        <end position="92"/>
    </location>
</feature>
<keyword evidence="4 10" id="KW-0378">Hydrolase</keyword>
<dbReference type="SMART" id="SM00382">
    <property type="entry name" value="AAA"/>
    <property type="match status" value="1"/>
</dbReference>
<dbReference type="InterPro" id="IPR042101">
    <property type="entry name" value="SRP54_N_sf"/>
</dbReference>
<proteinExistence type="inferred from homology"/>
<dbReference type="GO" id="GO:0005525">
    <property type="term" value="F:GTP binding"/>
    <property type="evidence" value="ECO:0007669"/>
    <property type="project" value="UniProtKB-UniRule"/>
</dbReference>
<evidence type="ECO:0000256" key="1">
    <source>
        <dbReference type="ARBA" id="ARBA00022475"/>
    </source>
</evidence>
<dbReference type="InterPro" id="IPR000897">
    <property type="entry name" value="SRP54_GTPase_dom"/>
</dbReference>
<evidence type="ECO:0000256" key="7">
    <source>
        <dbReference type="ARBA" id="ARBA00023170"/>
    </source>
</evidence>
<feature type="region of interest" description="Disordered" evidence="11">
    <location>
        <begin position="1"/>
        <end position="116"/>
    </location>
</feature>
<gene>
    <name evidence="10 13" type="primary">ftsY</name>
    <name evidence="13" type="ORF">G8770_20745</name>
</gene>
<keyword evidence="6 10" id="KW-0472">Membrane</keyword>
<evidence type="ECO:0000256" key="5">
    <source>
        <dbReference type="ARBA" id="ARBA00023134"/>
    </source>
</evidence>
<dbReference type="SUPFAM" id="SSF52540">
    <property type="entry name" value="P-loop containing nucleoside triphosphate hydrolases"/>
    <property type="match status" value="1"/>
</dbReference>
<feature type="compositionally biased region" description="Polar residues" evidence="11">
    <location>
        <begin position="64"/>
        <end position="74"/>
    </location>
</feature>
<evidence type="ECO:0000256" key="3">
    <source>
        <dbReference type="ARBA" id="ARBA00022741"/>
    </source>
</evidence>
<dbReference type="Pfam" id="PF00448">
    <property type="entry name" value="SRP54"/>
    <property type="match status" value="1"/>
</dbReference>
<evidence type="ECO:0000256" key="6">
    <source>
        <dbReference type="ARBA" id="ARBA00023136"/>
    </source>
</evidence>
<dbReference type="FunFam" id="1.20.120.140:FF:000002">
    <property type="entry name" value="Signal recognition particle receptor FtsY"/>
    <property type="match status" value="1"/>
</dbReference>
<dbReference type="InterPro" id="IPR003593">
    <property type="entry name" value="AAA+_ATPase"/>
</dbReference>
<dbReference type="SUPFAM" id="SSF47364">
    <property type="entry name" value="Domain of the SRP/SRP receptor G-proteins"/>
    <property type="match status" value="1"/>
</dbReference>
<dbReference type="AlphaFoldDB" id="A0A9E5T4D3"/>
<dbReference type="Gene3D" id="3.40.50.300">
    <property type="entry name" value="P-loop containing nucleotide triphosphate hydrolases"/>
    <property type="match status" value="1"/>
</dbReference>
<dbReference type="NCBIfam" id="TIGR00064">
    <property type="entry name" value="ftsY"/>
    <property type="match status" value="1"/>
</dbReference>
<dbReference type="FunFam" id="3.40.50.300:FF:000053">
    <property type="entry name" value="Signal recognition particle receptor FtsY"/>
    <property type="match status" value="1"/>
</dbReference>
<dbReference type="PROSITE" id="PS00300">
    <property type="entry name" value="SRP54"/>
    <property type="match status" value="1"/>
</dbReference>
<sequence>MSSNFFKRFKRGGKAAQENAVPEKASQDSEPQDSERSAIDEPSPSIAAQAAPVEVEPFKPATGQPPTGQTSSQHAETPAASASPLEPAPAATVGSAADGSGEVDTGGDGEAADDSKGGFFARFKRSSTTDKDVSAAVEPATTETAVEPDLAPEDVSAAPVDVGEKDKPSTMGGFFARMREGLSRTSSNFAEGLGNLFLGQKEIDEDLLEDLETQLLVADVGLDATTEIIDNLTERVARKQLANPQALYDALKVSLGDMLDKVEAPLVLPENKPAVILVVGVNGVGKTTTIGKLSKRLQREGKSVMLAAGDTFRAAAVEQLQVWGERNDIPVVAQHTGADSASVIYDAVASAKAKGVDVVIADTAGRLHNKAHLMDELSKVKRVMAKLDVTAPHEVLLVLDAGTGQNALNQAEQFIAAAGVTGIALTKLDGTAKGGVIFALSQKFGLPVRFIGVGEGVDDLQPFVAKTFVQALFNEA</sequence>
<evidence type="ECO:0000256" key="4">
    <source>
        <dbReference type="ARBA" id="ARBA00022801"/>
    </source>
</evidence>
<keyword evidence="14" id="KW-1185">Reference proteome</keyword>
<feature type="binding site" evidence="10">
    <location>
        <begin position="426"/>
        <end position="429"/>
    </location>
    <ligand>
        <name>GTP</name>
        <dbReference type="ChEBI" id="CHEBI:37565"/>
    </ligand>
</feature>
<evidence type="ECO:0000256" key="10">
    <source>
        <dbReference type="HAMAP-Rule" id="MF_00920"/>
    </source>
</evidence>
<comment type="similarity">
    <text evidence="10">Belongs to the GTP-binding SRP family. FtsY subfamily.</text>
</comment>
<dbReference type="GO" id="GO:0006614">
    <property type="term" value="P:SRP-dependent cotranslational protein targeting to membrane"/>
    <property type="evidence" value="ECO:0007669"/>
    <property type="project" value="InterPro"/>
</dbReference>
<dbReference type="GO" id="GO:0005886">
    <property type="term" value="C:plasma membrane"/>
    <property type="evidence" value="ECO:0007669"/>
    <property type="project" value="UniProtKB-SubCell"/>
</dbReference>
<dbReference type="HAMAP" id="MF_00920">
    <property type="entry name" value="FtsY"/>
    <property type="match status" value="1"/>
</dbReference>
<evidence type="ECO:0000256" key="8">
    <source>
        <dbReference type="ARBA" id="ARBA00048027"/>
    </source>
</evidence>
<comment type="caution">
    <text evidence="13">The sequence shown here is derived from an EMBL/GenBank/DDBJ whole genome shotgun (WGS) entry which is preliminary data.</text>
</comment>
<dbReference type="CDD" id="cd17874">
    <property type="entry name" value="FtsY"/>
    <property type="match status" value="1"/>
</dbReference>
<reference evidence="13" key="1">
    <citation type="submission" date="2020-03" db="EMBL/GenBank/DDBJ databases">
        <authorList>
            <person name="Guo F."/>
        </authorList>
    </citation>
    <scope>NUCLEOTIDE SEQUENCE</scope>
    <source>
        <strain evidence="13">JCM 30134</strain>
    </source>
</reference>
<keyword evidence="3 10" id="KW-0547">Nucleotide-binding</keyword>
<feature type="binding site" evidence="10">
    <location>
        <begin position="280"/>
        <end position="287"/>
    </location>
    <ligand>
        <name>GTP</name>
        <dbReference type="ChEBI" id="CHEBI:37565"/>
    </ligand>
</feature>
<dbReference type="GO" id="GO:0005737">
    <property type="term" value="C:cytoplasm"/>
    <property type="evidence" value="ECO:0007669"/>
    <property type="project" value="UniProtKB-SubCell"/>
</dbReference>
<organism evidence="13 14">
    <name type="scientific">Pseudomaricurvus hydrocarbonicus</name>
    <dbReference type="NCBI Taxonomy" id="1470433"/>
    <lineage>
        <taxon>Bacteria</taxon>
        <taxon>Pseudomonadati</taxon>
        <taxon>Pseudomonadota</taxon>
        <taxon>Gammaproteobacteria</taxon>
        <taxon>Cellvibrionales</taxon>
        <taxon>Cellvibrionaceae</taxon>
        <taxon>Pseudomaricurvus</taxon>
    </lineage>
</organism>
<dbReference type="PANTHER" id="PTHR43134">
    <property type="entry name" value="SIGNAL RECOGNITION PARTICLE RECEPTOR SUBUNIT ALPHA"/>
    <property type="match status" value="1"/>
</dbReference>
<dbReference type="EMBL" id="JAAONZ010000022">
    <property type="protein sequence ID" value="NHO67983.1"/>
    <property type="molecule type" value="Genomic_DNA"/>
</dbReference>
<evidence type="ECO:0000256" key="2">
    <source>
        <dbReference type="ARBA" id="ARBA00022490"/>
    </source>
</evidence>
<dbReference type="PANTHER" id="PTHR43134:SF1">
    <property type="entry name" value="SIGNAL RECOGNITION PARTICLE RECEPTOR SUBUNIT ALPHA"/>
    <property type="match status" value="1"/>
</dbReference>
<dbReference type="InterPro" id="IPR027417">
    <property type="entry name" value="P-loop_NTPase"/>
</dbReference>
<comment type="subunit">
    <text evidence="10">Part of the signal recognition particle protein translocation system, which is composed of SRP and FtsY. SRP is a ribonucleoprotein composed of Ffh and a 4.5S RNA molecule.</text>
</comment>
<keyword evidence="5 10" id="KW-0342">GTP-binding</keyword>
<feature type="binding site" evidence="10">
    <location>
        <begin position="362"/>
        <end position="366"/>
    </location>
    <ligand>
        <name>GTP</name>
        <dbReference type="ChEBI" id="CHEBI:37565"/>
    </ligand>
</feature>
<dbReference type="InterPro" id="IPR004390">
    <property type="entry name" value="SR_rcpt_FtsY"/>
</dbReference>
<dbReference type="SMART" id="SM00963">
    <property type="entry name" value="SRP54_N"/>
    <property type="match status" value="1"/>
</dbReference>
<dbReference type="Gene3D" id="1.20.120.140">
    <property type="entry name" value="Signal recognition particle SRP54, nucleotide-binding domain"/>
    <property type="match status" value="1"/>
</dbReference>
<keyword evidence="2 10" id="KW-0963">Cytoplasm</keyword>
<evidence type="ECO:0000256" key="9">
    <source>
        <dbReference type="ARBA" id="ARBA00053570"/>
    </source>
</evidence>
<dbReference type="GO" id="GO:0005047">
    <property type="term" value="F:signal recognition particle binding"/>
    <property type="evidence" value="ECO:0007669"/>
    <property type="project" value="TreeGrafter"/>
</dbReference>
<comment type="function">
    <text evidence="9 10">Involved in targeting and insertion of nascent membrane proteins into the cytoplasmic membrane. Acts as a receptor for the complex formed by the signal recognition particle (SRP) and the ribosome-nascent chain (RNC). Interaction with SRP-RNC leads to the transfer of the RNC complex to the Sec translocase for insertion into the membrane, the hydrolysis of GTP by both Ffh and FtsY, and the dissociation of the SRP-FtsY complex into the individual components.</text>
</comment>
<protein>
    <recommendedName>
        <fullName evidence="10">Signal recognition particle receptor FtsY</fullName>
        <shortName evidence="10">SRP receptor</shortName>
        <ecNumber evidence="10">3.6.5.4</ecNumber>
    </recommendedName>
</protein>
<dbReference type="InterPro" id="IPR036225">
    <property type="entry name" value="SRP/SRP_N"/>
</dbReference>
<dbReference type="EC" id="3.6.5.4" evidence="10"/>
<feature type="domain" description="SRP54-type proteins GTP-binding" evidence="12">
    <location>
        <begin position="447"/>
        <end position="460"/>
    </location>
</feature>
<dbReference type="Pfam" id="PF02881">
    <property type="entry name" value="SRP54_N"/>
    <property type="match status" value="1"/>
</dbReference>